<evidence type="ECO:0000313" key="4">
    <source>
        <dbReference type="Proteomes" id="UP000694405"/>
    </source>
</evidence>
<evidence type="ECO:0000256" key="2">
    <source>
        <dbReference type="SAM" id="MobiDB-lite"/>
    </source>
</evidence>
<dbReference type="InterPro" id="IPR031650">
    <property type="entry name" value="CCDC73"/>
</dbReference>
<sequence>MHLTAKEQHHKKLNEVEKCYAAIACQFGIIKGVHGKLEHSVQEAMQLNKKLTSVNKRQETEISNLKEETEVSKKIQEENTHIKEEKLEENMRREIDTIKNELNSLKGVHRHLEDSHPPKGNQHSEQVDNLQSGPEHSEDSEIQAIQKENECMQSVIRKDCDFGHEETEVKTTTDSSLSTKELHIEQNLQVLENSFTDEINVASPHEEKQSEASPRNTLCTDTHLITQGQTSEIHVTEHKEAENLGATCRMFLDENKEHLEQKLQDSSKPCHMQTRKVILDSVDSVGAFKKNGSQETDSNKQELCNTTDELICTKADIEPNTVQNNKSTLTPEAPKTEYETVLCIRNAVYERSTDNHQAKELSFGIPSYITENSQTEYKKSRFLDSDNHVGNGLHQAEKILLNPSGLHINKLPFKQTHVDAEDKNYEDNTRHKTKTGILRSPDVPATDDQNVPTVYCDNVSGDDATKEHSNNMSLLRTFNLCLPKIERAINVDDTGSKQPEQDSTEQTGNATNTCTLNAEAISPVKADDLEIIAHKQNPAVTIVSTDKLIPIKKVNDDIQICSIKNGHSVEINNSTNNTLLKDKKLLLTGTVPGRKFAEGHLKESCSLPMRTSGNLVNISGRSSFDLSASDKKAEKTPVYVNFLDLSSCSRVNQIRGQAARTSAFKEPSLSKEKLPGLVENTNITSQTQCQNLSENVDRRETELGSTTFNRAANTLNTSSIHRAPQGDPGEDWNAIAKTFYDSSFPTEHVKGGFTASQHEKSPQVTVAPARNALSEKDSCSSHNSIIQNEIEEIEKFLNLERVHSARKRKYEGRQ</sequence>
<dbReference type="PANTHER" id="PTHR28660:SF1">
    <property type="entry name" value="COILED-COIL DOMAIN-CONTAINING PROTEIN 73"/>
    <property type="match status" value="1"/>
</dbReference>
<feature type="compositionally biased region" description="Polar residues" evidence="2">
    <location>
        <begin position="121"/>
        <end position="134"/>
    </location>
</feature>
<reference evidence="3" key="2">
    <citation type="submission" date="2025-08" db="UniProtKB">
        <authorList>
            <consortium name="Ensembl"/>
        </authorList>
    </citation>
    <scope>IDENTIFICATION</scope>
</reference>
<keyword evidence="1" id="KW-0175">Coiled coil</keyword>
<accession>A0A8C6J394</accession>
<dbReference type="AlphaFoldDB" id="A0A8C6J1X0"/>
<feature type="region of interest" description="Disordered" evidence="2">
    <location>
        <begin position="110"/>
        <end position="141"/>
    </location>
</feature>
<dbReference type="PANTHER" id="PTHR28660">
    <property type="entry name" value="COILED-COIL DOMAIN-CONTAINING PROTEIN 73"/>
    <property type="match status" value="1"/>
</dbReference>
<evidence type="ECO:0000256" key="1">
    <source>
        <dbReference type="SAM" id="Coils"/>
    </source>
</evidence>
<dbReference type="Ensembl" id="ENSMUNT00000006539.2">
    <property type="protein sequence ID" value="ENSMUNP00000005643.2"/>
    <property type="gene ID" value="ENSMUNG00000004615.2"/>
</dbReference>
<accession>A0A8C6J1X0</accession>
<reference evidence="3" key="1">
    <citation type="submission" date="2020-03" db="EMBL/GenBank/DDBJ databases">
        <title>Melopsittacus undulatus (budgerigar) genome, bMelUnd1, maternal haplotype with Z.</title>
        <authorList>
            <person name="Gedman G."/>
            <person name="Mountcastle J."/>
            <person name="Haase B."/>
            <person name="Formenti G."/>
            <person name="Wright T."/>
            <person name="Apodaca J."/>
            <person name="Pelan S."/>
            <person name="Chow W."/>
            <person name="Rhie A."/>
            <person name="Howe K."/>
            <person name="Fedrigo O."/>
            <person name="Jarvis E.D."/>
        </authorList>
    </citation>
    <scope>NUCLEOTIDE SEQUENCE [LARGE SCALE GENOMIC DNA]</scope>
</reference>
<reference evidence="3" key="3">
    <citation type="submission" date="2025-09" db="UniProtKB">
        <authorList>
            <consortium name="Ensembl"/>
        </authorList>
    </citation>
    <scope>IDENTIFICATION</scope>
</reference>
<name>A0A8C6J1X0_MELUD</name>
<keyword evidence="4" id="KW-1185">Reference proteome</keyword>
<organism evidence="3 4">
    <name type="scientific">Melopsittacus undulatus</name>
    <name type="common">Budgerigar</name>
    <name type="synonym">Psittacus undulatus</name>
    <dbReference type="NCBI Taxonomy" id="13146"/>
    <lineage>
        <taxon>Eukaryota</taxon>
        <taxon>Metazoa</taxon>
        <taxon>Chordata</taxon>
        <taxon>Craniata</taxon>
        <taxon>Vertebrata</taxon>
        <taxon>Euteleostomi</taxon>
        <taxon>Archelosauria</taxon>
        <taxon>Archosauria</taxon>
        <taxon>Dinosauria</taxon>
        <taxon>Saurischia</taxon>
        <taxon>Theropoda</taxon>
        <taxon>Coelurosauria</taxon>
        <taxon>Aves</taxon>
        <taxon>Neognathae</taxon>
        <taxon>Neoaves</taxon>
        <taxon>Telluraves</taxon>
        <taxon>Australaves</taxon>
        <taxon>Psittaciformes</taxon>
        <taxon>Psittaculidae</taxon>
        <taxon>Melopsittacus</taxon>
    </lineage>
</organism>
<feature type="coiled-coil region" evidence="1">
    <location>
        <begin position="41"/>
        <end position="108"/>
    </location>
</feature>
<feature type="region of interest" description="Disordered" evidence="2">
    <location>
        <begin position="491"/>
        <end position="511"/>
    </location>
</feature>
<dbReference type="Pfam" id="PF15818">
    <property type="entry name" value="CCDC73"/>
    <property type="match status" value="2"/>
</dbReference>
<protein>
    <submittedName>
        <fullName evidence="3">Uncharacterized protein</fullName>
    </submittedName>
</protein>
<evidence type="ECO:0000313" key="3">
    <source>
        <dbReference type="Ensembl" id="ENSMUNP00000005643.2"/>
    </source>
</evidence>
<dbReference type="Proteomes" id="UP000694405">
    <property type="component" value="Chromosome 8"/>
</dbReference>
<proteinExistence type="predicted"/>